<evidence type="ECO:0000256" key="6">
    <source>
        <dbReference type="ARBA" id="ARBA00023125"/>
    </source>
</evidence>
<keyword evidence="6" id="KW-0238">DNA-binding</keyword>
<dbReference type="AlphaFoldDB" id="M4NMU7"/>
<dbReference type="RefSeq" id="WP_015447716.1">
    <property type="nucleotide sequence ID" value="NC_020541.1"/>
</dbReference>
<keyword evidence="9" id="KW-0175">Coiled coil</keyword>
<reference evidence="10 11" key="1">
    <citation type="submission" date="2012-04" db="EMBL/GenBank/DDBJ databases">
        <title>Complete genome of Rhodanobacter sp. 2APBS1.</title>
        <authorList>
            <consortium name="US DOE Joint Genome Institute"/>
            <person name="Huntemann M."/>
            <person name="Wei C.-L."/>
            <person name="Han J."/>
            <person name="Detter J.C."/>
            <person name="Han C."/>
            <person name="Tapia R."/>
            <person name="Munk A.C.C."/>
            <person name="Chen A."/>
            <person name="Krypides N."/>
            <person name="Mavromatis K."/>
            <person name="Markowitz V."/>
            <person name="Szeto E."/>
            <person name="Ivanova N."/>
            <person name="Mikhailova N."/>
            <person name="Ovchinnikova G."/>
            <person name="Pagani I."/>
            <person name="Pati A."/>
            <person name="Goodwin L."/>
            <person name="Peters L."/>
            <person name="Pitluck S."/>
            <person name="Woyke T."/>
            <person name="Prakash O."/>
            <person name="Elkins J."/>
            <person name="Brown S."/>
            <person name="Palumbo A."/>
            <person name="Hemme C."/>
            <person name="Zhou J."/>
            <person name="Watson D."/>
            <person name="Jardine P."/>
            <person name="Kostka J."/>
            <person name="Green S."/>
        </authorList>
    </citation>
    <scope>NUCLEOTIDE SEQUENCE [LARGE SCALE GENOMIC DNA]</scope>
    <source>
        <strain evidence="10 11">2APBS1</strain>
    </source>
</reference>
<evidence type="ECO:0000313" key="10">
    <source>
        <dbReference type="EMBL" id="AGG88991.1"/>
    </source>
</evidence>
<keyword evidence="4 8" id="KW-0378">Hydrolase</keyword>
<dbReference type="Gene3D" id="3.90.1680.10">
    <property type="entry name" value="SOS response associated peptidase-like"/>
    <property type="match status" value="1"/>
</dbReference>
<keyword evidence="3" id="KW-0227">DNA damage</keyword>
<dbReference type="GO" id="GO:0016829">
    <property type="term" value="F:lyase activity"/>
    <property type="evidence" value="ECO:0007669"/>
    <property type="project" value="UniProtKB-KW"/>
</dbReference>
<evidence type="ECO:0000256" key="4">
    <source>
        <dbReference type="ARBA" id="ARBA00022801"/>
    </source>
</evidence>
<dbReference type="Pfam" id="PF02586">
    <property type="entry name" value="SRAP"/>
    <property type="match status" value="1"/>
</dbReference>
<evidence type="ECO:0000256" key="5">
    <source>
        <dbReference type="ARBA" id="ARBA00023124"/>
    </source>
</evidence>
<evidence type="ECO:0000256" key="7">
    <source>
        <dbReference type="ARBA" id="ARBA00023239"/>
    </source>
</evidence>
<evidence type="ECO:0000256" key="8">
    <source>
        <dbReference type="RuleBase" id="RU364100"/>
    </source>
</evidence>
<dbReference type="GO" id="GO:0006508">
    <property type="term" value="P:proteolysis"/>
    <property type="evidence" value="ECO:0007669"/>
    <property type="project" value="UniProtKB-KW"/>
</dbReference>
<dbReference type="eggNOG" id="COG2135">
    <property type="taxonomic scope" value="Bacteria"/>
</dbReference>
<dbReference type="PANTHER" id="PTHR13604">
    <property type="entry name" value="DC12-RELATED"/>
    <property type="match status" value="1"/>
</dbReference>
<evidence type="ECO:0000256" key="3">
    <source>
        <dbReference type="ARBA" id="ARBA00022763"/>
    </source>
</evidence>
<sequence>MCYSAEVWAGFRDYEREFGAELSIRRYAALFWQKNADGGWQKIPKAMRASFRHPRGPEEMGLAKLVAEGDRTRADQLRKEITEQSERLADAQVVLDSPRPTKKAANEARIATNKVQAAQRALRVLERKTLEPNDARIYPGSYAPVLIAHEGRRILVPMRYQCRMPGWTEAVERKYPGSYNARRDRLEASWGRLFGHQHGVIVADAVYENVWRHAAEGRELVPGEAPENVVLEFRPEPRQYMMIACLWSCTKGRAGEQDLYSFAAITDDPPPEVAAAGHDRFVIQIKPENLDAWLQPDPTNLSAQYAILDDRPRPYYEHRLAA</sequence>
<keyword evidence="7" id="KW-0456">Lyase</keyword>
<dbReference type="GO" id="GO:0106300">
    <property type="term" value="P:protein-DNA covalent cross-linking repair"/>
    <property type="evidence" value="ECO:0007669"/>
    <property type="project" value="InterPro"/>
</dbReference>
<dbReference type="EC" id="3.4.-.-" evidence="8"/>
<dbReference type="HOGENOM" id="CLU_917247_0_0_6"/>
<dbReference type="PANTHER" id="PTHR13604:SF0">
    <property type="entry name" value="ABASIC SITE PROCESSING PROTEIN HMCES"/>
    <property type="match status" value="1"/>
</dbReference>
<evidence type="ECO:0000256" key="2">
    <source>
        <dbReference type="ARBA" id="ARBA00022670"/>
    </source>
</evidence>
<dbReference type="OrthoDB" id="107650at2"/>
<keyword evidence="5" id="KW-0190">Covalent protein-DNA linkage</keyword>
<proteinExistence type="inferred from homology"/>
<dbReference type="GeneID" id="72428596"/>
<dbReference type="KEGG" id="rhd:R2APBS1_1867"/>
<accession>M4NMU7</accession>
<dbReference type="SUPFAM" id="SSF143081">
    <property type="entry name" value="BB1717-like"/>
    <property type="match status" value="1"/>
</dbReference>
<organism evidence="10 11">
    <name type="scientific">Rhodanobacter denitrificans</name>
    <dbReference type="NCBI Taxonomy" id="666685"/>
    <lineage>
        <taxon>Bacteria</taxon>
        <taxon>Pseudomonadati</taxon>
        <taxon>Pseudomonadota</taxon>
        <taxon>Gammaproteobacteria</taxon>
        <taxon>Lysobacterales</taxon>
        <taxon>Rhodanobacteraceae</taxon>
        <taxon>Rhodanobacter</taxon>
    </lineage>
</organism>
<protein>
    <recommendedName>
        <fullName evidence="8">Abasic site processing protein</fullName>
        <ecNumber evidence="8">3.4.-.-</ecNumber>
    </recommendedName>
</protein>
<dbReference type="InterPro" id="IPR036590">
    <property type="entry name" value="SRAP-like"/>
</dbReference>
<dbReference type="EMBL" id="CP003470">
    <property type="protein sequence ID" value="AGG88991.1"/>
    <property type="molecule type" value="Genomic_DNA"/>
</dbReference>
<dbReference type="GO" id="GO:0003697">
    <property type="term" value="F:single-stranded DNA binding"/>
    <property type="evidence" value="ECO:0007669"/>
    <property type="project" value="InterPro"/>
</dbReference>
<dbReference type="GO" id="GO:0008233">
    <property type="term" value="F:peptidase activity"/>
    <property type="evidence" value="ECO:0007669"/>
    <property type="project" value="UniProtKB-KW"/>
</dbReference>
<dbReference type="Proteomes" id="UP000011859">
    <property type="component" value="Chromosome"/>
</dbReference>
<evidence type="ECO:0000256" key="1">
    <source>
        <dbReference type="ARBA" id="ARBA00008136"/>
    </source>
</evidence>
<keyword evidence="11" id="KW-1185">Reference proteome</keyword>
<evidence type="ECO:0000313" key="11">
    <source>
        <dbReference type="Proteomes" id="UP000011859"/>
    </source>
</evidence>
<name>M4NMU7_9GAMM</name>
<dbReference type="InterPro" id="IPR003738">
    <property type="entry name" value="SRAP"/>
</dbReference>
<keyword evidence="2 8" id="KW-0645">Protease</keyword>
<gene>
    <name evidence="10" type="ORF">R2APBS1_1867</name>
</gene>
<evidence type="ECO:0000256" key="9">
    <source>
        <dbReference type="SAM" id="Coils"/>
    </source>
</evidence>
<feature type="coiled-coil region" evidence="9">
    <location>
        <begin position="74"/>
        <end position="128"/>
    </location>
</feature>
<comment type="similarity">
    <text evidence="1 8">Belongs to the SOS response-associated peptidase family.</text>
</comment>